<reference evidence="2 3" key="1">
    <citation type="submission" date="2018-06" db="EMBL/GenBank/DDBJ databases">
        <title>Comparative genomics reveals the genomic features of Rhizophagus irregularis, R. cerebriforme, R. diaphanum and Gigaspora rosea, and their symbiotic lifestyle signature.</title>
        <authorList>
            <person name="Morin E."/>
            <person name="San Clemente H."/>
            <person name="Chen E.C.H."/>
            <person name="De La Providencia I."/>
            <person name="Hainaut M."/>
            <person name="Kuo A."/>
            <person name="Kohler A."/>
            <person name="Murat C."/>
            <person name="Tang N."/>
            <person name="Roy S."/>
            <person name="Loubradou J."/>
            <person name="Henrissat B."/>
            <person name="Grigoriev I.V."/>
            <person name="Corradi N."/>
            <person name="Roux C."/>
            <person name="Martin F.M."/>
        </authorList>
    </citation>
    <scope>NUCLEOTIDE SEQUENCE [LARGE SCALE GENOMIC DNA]</scope>
    <source>
        <strain evidence="2 3">DAOM 194757</strain>
    </source>
</reference>
<dbReference type="EMBL" id="QKWP01000645">
    <property type="protein sequence ID" value="RIB16886.1"/>
    <property type="molecule type" value="Genomic_DNA"/>
</dbReference>
<keyword evidence="3" id="KW-1185">Reference proteome</keyword>
<sequence length="62" mass="7202">MISKLAIAFILLISNNNFKLAITFIHLQYCISINKNKLETFQTFMLIIFGLRPKAKITNQRT</sequence>
<protein>
    <submittedName>
        <fullName evidence="2">Uncharacterized protein</fullName>
    </submittedName>
</protein>
<evidence type="ECO:0000256" key="1">
    <source>
        <dbReference type="SAM" id="SignalP"/>
    </source>
</evidence>
<comment type="caution">
    <text evidence="2">The sequence shown here is derived from an EMBL/GenBank/DDBJ whole genome shotgun (WGS) entry which is preliminary data.</text>
</comment>
<feature type="chain" id="PRO_5017328701" evidence="1">
    <location>
        <begin position="22"/>
        <end position="62"/>
    </location>
</feature>
<evidence type="ECO:0000313" key="2">
    <source>
        <dbReference type="EMBL" id="RIB16886.1"/>
    </source>
</evidence>
<dbReference type="Proteomes" id="UP000266673">
    <property type="component" value="Unassembled WGS sequence"/>
</dbReference>
<proteinExistence type="predicted"/>
<name>A0A397VC50_9GLOM</name>
<organism evidence="2 3">
    <name type="scientific">Gigaspora rosea</name>
    <dbReference type="NCBI Taxonomy" id="44941"/>
    <lineage>
        <taxon>Eukaryota</taxon>
        <taxon>Fungi</taxon>
        <taxon>Fungi incertae sedis</taxon>
        <taxon>Mucoromycota</taxon>
        <taxon>Glomeromycotina</taxon>
        <taxon>Glomeromycetes</taxon>
        <taxon>Diversisporales</taxon>
        <taxon>Gigasporaceae</taxon>
        <taxon>Gigaspora</taxon>
    </lineage>
</organism>
<feature type="signal peptide" evidence="1">
    <location>
        <begin position="1"/>
        <end position="21"/>
    </location>
</feature>
<accession>A0A397VC50</accession>
<gene>
    <name evidence="2" type="ORF">C2G38_2089744</name>
</gene>
<dbReference type="AlphaFoldDB" id="A0A397VC50"/>
<keyword evidence="1" id="KW-0732">Signal</keyword>
<evidence type="ECO:0000313" key="3">
    <source>
        <dbReference type="Proteomes" id="UP000266673"/>
    </source>
</evidence>